<evidence type="ECO:0000256" key="9">
    <source>
        <dbReference type="ARBA" id="ARBA00022917"/>
    </source>
</evidence>
<dbReference type="GO" id="GO:0005850">
    <property type="term" value="C:eukaryotic translation initiation factor 2 complex"/>
    <property type="evidence" value="ECO:0007669"/>
    <property type="project" value="TreeGrafter"/>
</dbReference>
<keyword evidence="4" id="KW-0963">Cytoplasm</keyword>
<dbReference type="GeneID" id="29775733"/>
<comment type="similarity">
    <text evidence="2">Belongs to the eIF-2-alpha family.</text>
</comment>
<dbReference type="CDD" id="cd04452">
    <property type="entry name" value="S1_IF2_alpha"/>
    <property type="match status" value="1"/>
</dbReference>
<dbReference type="GO" id="GO:0006417">
    <property type="term" value="P:regulation of translation"/>
    <property type="evidence" value="ECO:0007669"/>
    <property type="project" value="UniProtKB-KW"/>
</dbReference>
<dbReference type="InterPro" id="IPR024055">
    <property type="entry name" value="TIF2_asu_C"/>
</dbReference>
<feature type="compositionally biased region" description="Acidic residues" evidence="12">
    <location>
        <begin position="298"/>
        <end position="330"/>
    </location>
</feature>
<evidence type="ECO:0000256" key="2">
    <source>
        <dbReference type="ARBA" id="ARBA00007223"/>
    </source>
</evidence>
<reference evidence="14 16" key="1">
    <citation type="journal article" date="2016" name="Nat. Commun.">
        <title>Genomes of cryptic chimpanzee Plasmodium species reveal key evolutionary events leading to human malaria.</title>
        <authorList>
            <person name="Sundararaman S.A."/>
            <person name="Plenderleith L.J."/>
            <person name="Liu W."/>
            <person name="Loy D.E."/>
            <person name="Learn G.H."/>
            <person name="Li Y."/>
            <person name="Shaw K.S."/>
            <person name="Ayouba A."/>
            <person name="Peeters M."/>
            <person name="Speede S."/>
            <person name="Shaw G.M."/>
            <person name="Bushman F.D."/>
            <person name="Brisson D."/>
            <person name="Rayner J.C."/>
            <person name="Sharp P.M."/>
            <person name="Hahn B.H."/>
        </authorList>
    </citation>
    <scope>NUCLEOTIDE SEQUENCE [LARGE SCALE GENOMIC DNA]</scope>
    <source>
        <strain evidence="14 16">SY75</strain>
    </source>
</reference>
<evidence type="ECO:0000259" key="13">
    <source>
        <dbReference type="PROSITE" id="PS50126"/>
    </source>
</evidence>
<keyword evidence="5 14" id="KW-0396">Initiation factor</keyword>
<feature type="region of interest" description="Disordered" evidence="12">
    <location>
        <begin position="290"/>
        <end position="330"/>
    </location>
</feature>
<dbReference type="GO" id="GO:0043022">
    <property type="term" value="F:ribosome binding"/>
    <property type="evidence" value="ECO:0007669"/>
    <property type="project" value="TreeGrafter"/>
</dbReference>
<keyword evidence="7" id="KW-0810">Translation regulation</keyword>
<dbReference type="PANTHER" id="PTHR10602:SF0">
    <property type="entry name" value="EUKARYOTIC TRANSLATION INITIATION FACTOR 2 SUBUNIT 1"/>
    <property type="match status" value="1"/>
</dbReference>
<dbReference type="InterPro" id="IPR024054">
    <property type="entry name" value="TIF2_asu_middle_sf"/>
</dbReference>
<dbReference type="AlphaFoldDB" id="A0A151LQF1"/>
<dbReference type="EMBL" id="LVLB01000008">
    <property type="protein sequence ID" value="KYO01412.1"/>
    <property type="molecule type" value="Genomic_DNA"/>
</dbReference>
<name>A0A151LQF1_9APIC</name>
<dbReference type="FunFam" id="3.30.70.1130:FF:000003">
    <property type="entry name" value="Eukaryotic translation initiation factor 2 alpha subunit, putative"/>
    <property type="match status" value="1"/>
</dbReference>
<dbReference type="VEuPathDB" id="PlasmoDB:PGSY75_0728000"/>
<keyword evidence="9" id="KW-0648">Protein biosynthesis</keyword>
<dbReference type="InterPro" id="IPR011488">
    <property type="entry name" value="TIF_2_asu"/>
</dbReference>
<dbReference type="EMBL" id="LT969430">
    <property type="protein sequence ID" value="SOV13122.1"/>
    <property type="molecule type" value="Genomic_DNA"/>
</dbReference>
<dbReference type="KEGG" id="pgab:PGSY75_0728000"/>
<evidence type="ECO:0000256" key="1">
    <source>
        <dbReference type="ARBA" id="ARBA00004210"/>
    </source>
</evidence>
<dbReference type="RefSeq" id="XP_018642616.1">
    <property type="nucleotide sequence ID" value="XM_018785115.1"/>
</dbReference>
<evidence type="ECO:0000256" key="6">
    <source>
        <dbReference type="ARBA" id="ARBA00022553"/>
    </source>
</evidence>
<feature type="domain" description="S1 motif" evidence="13">
    <location>
        <begin position="24"/>
        <end position="95"/>
    </location>
</feature>
<dbReference type="PROSITE" id="PS50126">
    <property type="entry name" value="S1"/>
    <property type="match status" value="1"/>
</dbReference>
<comment type="function">
    <text evidence="11">Functions in the early steps of protein synthesis by forming a ternary complex with GTP and initiator tRNA. May regulate protein translation in response to amino acid starvation. May regulate protein at various stages of parasite development.</text>
</comment>
<dbReference type="SMART" id="SM00316">
    <property type="entry name" value="S1"/>
    <property type="match status" value="1"/>
</dbReference>
<dbReference type="Gene3D" id="2.40.50.140">
    <property type="entry name" value="Nucleic acid-binding proteins"/>
    <property type="match status" value="1"/>
</dbReference>
<keyword evidence="17" id="KW-1185">Reference proteome</keyword>
<dbReference type="GO" id="GO:0003743">
    <property type="term" value="F:translation initiation factor activity"/>
    <property type="evidence" value="ECO:0007669"/>
    <property type="project" value="UniProtKB-KW"/>
</dbReference>
<evidence type="ECO:0000256" key="10">
    <source>
        <dbReference type="ARBA" id="ARBA00033370"/>
    </source>
</evidence>
<evidence type="ECO:0000256" key="8">
    <source>
        <dbReference type="ARBA" id="ARBA00022884"/>
    </source>
</evidence>
<dbReference type="GO" id="GO:0003723">
    <property type="term" value="F:RNA binding"/>
    <property type="evidence" value="ECO:0007669"/>
    <property type="project" value="UniProtKB-KW"/>
</dbReference>
<evidence type="ECO:0000256" key="11">
    <source>
        <dbReference type="ARBA" id="ARBA00058648"/>
    </source>
</evidence>
<dbReference type="SUPFAM" id="SSF50249">
    <property type="entry name" value="Nucleic acid-binding proteins"/>
    <property type="match status" value="1"/>
</dbReference>
<evidence type="ECO:0000313" key="14">
    <source>
        <dbReference type="EMBL" id="KYO01412.1"/>
    </source>
</evidence>
<evidence type="ECO:0000256" key="5">
    <source>
        <dbReference type="ARBA" id="ARBA00022540"/>
    </source>
</evidence>
<keyword evidence="8" id="KW-0694">RNA-binding</keyword>
<dbReference type="InterPro" id="IPR044126">
    <property type="entry name" value="S1_IF2_alpha"/>
</dbReference>
<evidence type="ECO:0000313" key="17">
    <source>
        <dbReference type="Proteomes" id="UP000831156"/>
    </source>
</evidence>
<dbReference type="Gene3D" id="1.10.150.190">
    <property type="entry name" value="Translation initiation factor 2, subunit 1, domain 2"/>
    <property type="match status" value="1"/>
</dbReference>
<dbReference type="FunFam" id="2.40.50.140:FF:000015">
    <property type="entry name" value="Eukaryotic translation initiation factor 2 subunit alpha"/>
    <property type="match status" value="1"/>
</dbReference>
<dbReference type="VEuPathDB" id="PlasmoDB:PGABG01_0725600"/>
<proteinExistence type="inferred from homology"/>
<dbReference type="GO" id="GO:0010494">
    <property type="term" value="C:cytoplasmic stress granule"/>
    <property type="evidence" value="ECO:0007669"/>
    <property type="project" value="UniProtKB-SubCell"/>
</dbReference>
<dbReference type="SUPFAM" id="SSF116742">
    <property type="entry name" value="eIF2alpha middle domain-like"/>
    <property type="match status" value="1"/>
</dbReference>
<dbReference type="Proteomes" id="UP000076004">
    <property type="component" value="Unassembled WGS sequence"/>
</dbReference>
<evidence type="ECO:0000256" key="7">
    <source>
        <dbReference type="ARBA" id="ARBA00022845"/>
    </source>
</evidence>
<evidence type="ECO:0000256" key="4">
    <source>
        <dbReference type="ARBA" id="ARBA00022490"/>
    </source>
</evidence>
<dbReference type="PANTHER" id="PTHR10602">
    <property type="entry name" value="EUKARYOTIC TRANSLATION INITIATION FACTOR 2 SUBUNIT 1"/>
    <property type="match status" value="1"/>
</dbReference>
<dbReference type="InterPro" id="IPR003029">
    <property type="entry name" value="S1_domain"/>
</dbReference>
<reference evidence="15" key="2">
    <citation type="submission" date="2016-09" db="EMBL/GenBank/DDBJ databases">
        <authorList>
            <consortium name="Pathogen Informatics"/>
            <person name="Sun Q."/>
            <person name="Inoue M."/>
        </authorList>
    </citation>
    <scope>NUCLEOTIDE SEQUENCE</scope>
</reference>
<evidence type="ECO:0000313" key="16">
    <source>
        <dbReference type="Proteomes" id="UP000076004"/>
    </source>
</evidence>
<dbReference type="Proteomes" id="UP000831156">
    <property type="component" value="Chromosome 7"/>
</dbReference>
<organism evidence="14 16">
    <name type="scientific">Plasmodium gaboni</name>
    <dbReference type="NCBI Taxonomy" id="647221"/>
    <lineage>
        <taxon>Eukaryota</taxon>
        <taxon>Sar</taxon>
        <taxon>Alveolata</taxon>
        <taxon>Apicomplexa</taxon>
        <taxon>Aconoidasida</taxon>
        <taxon>Haemosporida</taxon>
        <taxon>Plasmodiidae</taxon>
        <taxon>Plasmodium</taxon>
        <taxon>Plasmodium (Laverania)</taxon>
    </lineage>
</organism>
<dbReference type="SUPFAM" id="SSF110993">
    <property type="entry name" value="eIF-2-alpha, C-terminal domain"/>
    <property type="match status" value="1"/>
</dbReference>
<sequence>MTEMRVKADLGDCRFYKKKFPEVDDLIMVKVNRIEDMGAYVSILEYNDMEGMILMSELSKRRFRSVNKLIRVGRHEVVLVLRVDSQKGYIDLSKRRVSPKDIIKCEEKFSKSKKVHQTVRHVAKEHGITVEELNEKAIWPLYERYGHALDALKEATMNPENVFKGLDISEEIKNSLLKDIKLRLTPQALKLRGRIDVWCFGYEGIDAVKEALKKGKEISNDKVSINIKLIAPPQYVIVTSCHDKDLGMSKIQEAMKVISDKIKEYKGGDFKQQGEILVIGGDEEKRLEELLDKHDGISSDDDDYNSSDEDDENSSDEDENTSEEEEEEED</sequence>
<dbReference type="Gene3D" id="3.30.70.1130">
    <property type="entry name" value="EIF_2_alpha"/>
    <property type="match status" value="1"/>
</dbReference>
<evidence type="ECO:0000256" key="12">
    <source>
        <dbReference type="SAM" id="MobiDB-lite"/>
    </source>
</evidence>
<dbReference type="InterPro" id="IPR012340">
    <property type="entry name" value="NA-bd_OB-fold"/>
</dbReference>
<gene>
    <name evidence="15" type="ORF">PGABG01_0725600</name>
    <name evidence="14" type="ORF">PGSY75_0728000</name>
</gene>
<keyword evidence="6" id="KW-0597">Phosphoprotein</keyword>
<dbReference type="OrthoDB" id="1685042at2759"/>
<evidence type="ECO:0000256" key="3">
    <source>
        <dbReference type="ARBA" id="ARBA00020950"/>
    </source>
</evidence>
<dbReference type="Pfam" id="PF00575">
    <property type="entry name" value="S1"/>
    <property type="match status" value="1"/>
</dbReference>
<dbReference type="Pfam" id="PF07541">
    <property type="entry name" value="EIF_2_alpha"/>
    <property type="match status" value="1"/>
</dbReference>
<evidence type="ECO:0000313" key="15">
    <source>
        <dbReference type="EMBL" id="SOV13122.1"/>
    </source>
</evidence>
<accession>A0A151LQF1</accession>
<protein>
    <recommendedName>
        <fullName evidence="3">Eukaryotic translation initiation factor 2 subunit 1</fullName>
    </recommendedName>
    <alternativeName>
        <fullName evidence="10">Eukaryotic translation initiation factor 2 subunit alpha</fullName>
    </alternativeName>
</protein>
<dbReference type="GO" id="GO:0033290">
    <property type="term" value="C:eukaryotic 48S preinitiation complex"/>
    <property type="evidence" value="ECO:0007669"/>
    <property type="project" value="TreeGrafter"/>
</dbReference>
<comment type="subcellular location">
    <subcellularLocation>
        <location evidence="1">Cytoplasm</location>
        <location evidence="1">Stress granule</location>
    </subcellularLocation>
</comment>